<dbReference type="SUPFAM" id="SSF52540">
    <property type="entry name" value="P-loop containing nucleoside triphosphate hydrolases"/>
    <property type="match status" value="1"/>
</dbReference>
<sequence>MASIPTDEHAAITVPTAAVRDISAYLTDHLAGARAGAPGTTLAILGGAGYGKTHALAHLLTRARQEHRPGVQAVYLDARAATFTAVCRSFLTQIGPGDVRRRLHTLVSADPQAGPETLLRRIAVTTDRSALAVALAMLLRPEREAVAWSWWAGELSSAEAAEHGLPSGTDPQALAMDAASLVAWLYGHSGDHLVVALDDVDRLLTASNRAAETTAELWAQLVESFTAGGAFLAVTGPPELLAQMDERSRQRFGLTLSLPPLHGADIAWFIQQSQHRALGLDTLAPFTPEVAAYLADVTGGVPRRVIRMCFHLYRTAVRAGTRVDYAMVRSVLHEHFDGPAVPGAQAAVARLLGEGGHDYHRSYLLPANGVATPVDFWVSFLDGTERAAGCAVLITESVLKPEAVDDLARRLADIRLAVPDSEAILVVAGHLAPELAAPLAALLATDPILFEPPAFAEEFAEAVTSAIRRLERSVGADAGTAAVDRLHRQQAHLQRMMQQMTDQLDTVHTLVDTELSLVQRAVGPGPAASTVMAGPPGPPGLRPSLLPTRVQEVFLDALDALSGLWRFDVLLGQTFGSTPAPADPRDAGVVHWLLRPGNAAPALATSALLQRLIEAFRTAVEEWYRRRAEHPGSAPERELDRICGVYDTAAGLLPLFELGSLTAFGALASPGAAETGGRGLFDGLGARVNQAVRAYG</sequence>
<reference evidence="1 2" key="1">
    <citation type="submission" date="2024-09" db="EMBL/GenBank/DDBJ databases">
        <authorList>
            <person name="Sun Q."/>
            <person name="Mori K."/>
        </authorList>
    </citation>
    <scope>NUCLEOTIDE SEQUENCE [LARGE SCALE GENOMIC DNA]</scope>
    <source>
        <strain evidence="1 2">JCM 3307</strain>
    </source>
</reference>
<evidence type="ECO:0000313" key="2">
    <source>
        <dbReference type="Proteomes" id="UP001589608"/>
    </source>
</evidence>
<dbReference type="InterPro" id="IPR052026">
    <property type="entry name" value="ExeA_AAA_ATPase_DNA-bind"/>
</dbReference>
<organism evidence="1 2">
    <name type="scientific">Dactylosporangium vinaceum</name>
    <dbReference type="NCBI Taxonomy" id="53362"/>
    <lineage>
        <taxon>Bacteria</taxon>
        <taxon>Bacillati</taxon>
        <taxon>Actinomycetota</taxon>
        <taxon>Actinomycetes</taxon>
        <taxon>Micromonosporales</taxon>
        <taxon>Micromonosporaceae</taxon>
        <taxon>Dactylosporangium</taxon>
    </lineage>
</organism>
<comment type="caution">
    <text evidence="1">The sequence shown here is derived from an EMBL/GenBank/DDBJ whole genome shotgun (WGS) entry which is preliminary data.</text>
</comment>
<dbReference type="PANTHER" id="PTHR35894">
    <property type="entry name" value="GENERAL SECRETION PATHWAY PROTEIN A-RELATED"/>
    <property type="match status" value="1"/>
</dbReference>
<evidence type="ECO:0008006" key="3">
    <source>
        <dbReference type="Google" id="ProtNLM"/>
    </source>
</evidence>
<dbReference type="RefSeq" id="WP_223102646.1">
    <property type="nucleotide sequence ID" value="NZ_CP061913.1"/>
</dbReference>
<dbReference type="PANTHER" id="PTHR35894:SF1">
    <property type="entry name" value="PHOSPHORIBULOKINASE _ URIDINE KINASE FAMILY"/>
    <property type="match status" value="1"/>
</dbReference>
<keyword evidence="2" id="KW-1185">Reference proteome</keyword>
<protein>
    <recommendedName>
        <fullName evidence="3">Orc1-like AAA ATPase domain-containing protein</fullName>
    </recommendedName>
</protein>
<dbReference type="Proteomes" id="UP001589608">
    <property type="component" value="Unassembled WGS sequence"/>
</dbReference>
<name>A0ABV5MFS2_9ACTN</name>
<dbReference type="EMBL" id="JBHMCA010000054">
    <property type="protein sequence ID" value="MFB9447720.1"/>
    <property type="molecule type" value="Genomic_DNA"/>
</dbReference>
<gene>
    <name evidence="1" type="ORF">ACFFTR_31905</name>
</gene>
<evidence type="ECO:0000313" key="1">
    <source>
        <dbReference type="EMBL" id="MFB9447720.1"/>
    </source>
</evidence>
<dbReference type="Gene3D" id="3.40.50.300">
    <property type="entry name" value="P-loop containing nucleotide triphosphate hydrolases"/>
    <property type="match status" value="1"/>
</dbReference>
<accession>A0ABV5MFS2</accession>
<proteinExistence type="predicted"/>
<dbReference type="InterPro" id="IPR027417">
    <property type="entry name" value="P-loop_NTPase"/>
</dbReference>